<keyword evidence="3 11" id="KW-0489">Methyltransferase</keyword>
<name>A0A2P2I1E2_9CRUS</name>
<dbReference type="EMBL" id="IACT01000677">
    <property type="protein sequence ID" value="LAC20066.1"/>
    <property type="molecule type" value="mRNA"/>
</dbReference>
<evidence type="ECO:0000259" key="13">
    <source>
        <dbReference type="SMART" id="SM00650"/>
    </source>
</evidence>
<dbReference type="InterPro" id="IPR020598">
    <property type="entry name" value="rRNA_Ade_methylase_Trfase_N"/>
</dbReference>
<dbReference type="PANTHER" id="PTHR11727:SF17">
    <property type="entry name" value="DIMETHYLADENOSINE TRANSFERASE 1, MITOCHONDRIAL"/>
    <property type="match status" value="1"/>
</dbReference>
<dbReference type="Pfam" id="PF00398">
    <property type="entry name" value="RrnaAD"/>
    <property type="match status" value="1"/>
</dbReference>
<protein>
    <recommendedName>
        <fullName evidence="12">rRNA adenine N(6)-methyltransferase</fullName>
        <ecNumber evidence="12">2.1.1.-</ecNumber>
    </recommendedName>
</protein>
<dbReference type="SMART" id="SM00650">
    <property type="entry name" value="rADc"/>
    <property type="match status" value="1"/>
</dbReference>
<dbReference type="GO" id="GO:0003723">
    <property type="term" value="F:RNA binding"/>
    <property type="evidence" value="ECO:0007669"/>
    <property type="project" value="UniProtKB-UniRule"/>
</dbReference>
<dbReference type="GO" id="GO:0006391">
    <property type="term" value="P:transcription initiation at mitochondrial promoter"/>
    <property type="evidence" value="ECO:0007669"/>
    <property type="project" value="TreeGrafter"/>
</dbReference>
<reference evidence="15" key="1">
    <citation type="submission" date="2017-11" db="EMBL/GenBank/DDBJ databases">
        <title>The sensing device of the deep-sea amphipod.</title>
        <authorList>
            <person name="Kobayashi H."/>
            <person name="Nagahama T."/>
            <person name="Arai W."/>
            <person name="Sasagawa Y."/>
            <person name="Umeda M."/>
            <person name="Hayashi T."/>
            <person name="Nikaido I."/>
            <person name="Watanabe H."/>
            <person name="Oguri K."/>
            <person name="Kitazato H."/>
            <person name="Fujioka K."/>
            <person name="Kido Y."/>
            <person name="Takami H."/>
        </authorList>
    </citation>
    <scope>NUCLEOTIDE SEQUENCE</scope>
    <source>
        <tissue evidence="15">Whole body</tissue>
    </source>
</reference>
<sequence>MASRLPSLVTKLHQGMSKPKPITRLPPLPSTKELLRLYNVRATKALSQNFLLDPKLTNKFVSKAGNIRDAYVCEVGPGPGNITRSILNHCPQHVIVIEKDTRFMPALSLLQDASKGRMSVVFGDVLNFEMGMLFPKECKKSWDDECPPIHLVGNLPFSISLPLIIKWLKAISERSSVWKYGRAKMTLTFQEEVAIRMTVPAGHEERCRLSLMCQNWCEVEHKFTIPGSAFYPKPRVNVGVVTLTPRISPLVPLNFPIVEKVLRHLFNTKNKMCKNPLKKLFPLSKREELTAKLMTVADVDPTITPVNLTMEELHRLTMAYDCILEQYPSLRSYDNRDKKNNEATGLFDEIPPPISLQKSQYLLEEAKRQINNESLDNL</sequence>
<keyword evidence="7" id="KW-0809">Transit peptide</keyword>
<evidence type="ECO:0000256" key="5">
    <source>
        <dbReference type="ARBA" id="ARBA00022691"/>
    </source>
</evidence>
<dbReference type="EMBL" id="IACF01002181">
    <property type="protein sequence ID" value="LAB67844.1"/>
    <property type="molecule type" value="mRNA"/>
</dbReference>
<dbReference type="FunFam" id="3.40.50.150:FF:000109">
    <property type="entry name" value="rRNA adenine N(6)-methyltransferase"/>
    <property type="match status" value="1"/>
</dbReference>
<dbReference type="EC" id="2.1.1.-" evidence="12"/>
<feature type="binding site" evidence="11">
    <location>
        <position position="51"/>
    </location>
    <ligand>
        <name>S-adenosyl-L-methionine</name>
        <dbReference type="ChEBI" id="CHEBI:59789"/>
    </ligand>
</feature>
<evidence type="ECO:0000256" key="12">
    <source>
        <dbReference type="RuleBase" id="RU362106"/>
    </source>
</evidence>
<evidence type="ECO:0000313" key="14">
    <source>
        <dbReference type="EMBL" id="LAB67844.1"/>
    </source>
</evidence>
<dbReference type="Gene3D" id="3.40.50.150">
    <property type="entry name" value="Vaccinia Virus protein VP39"/>
    <property type="match status" value="1"/>
</dbReference>
<dbReference type="InterPro" id="IPR001737">
    <property type="entry name" value="KsgA/Erm"/>
</dbReference>
<keyword evidence="9" id="KW-0496">Mitochondrion</keyword>
<reference evidence="14" key="2">
    <citation type="journal article" date="2018" name="Biosci. Biotechnol. Biochem.">
        <title>Polysaccharide hydrolase of the hadal zone amphipods Hirondellea gigas.</title>
        <authorList>
            <person name="Kobayashi H."/>
            <person name="Nagahama T."/>
            <person name="Arai W."/>
            <person name="Sasagawa Y."/>
            <person name="Umeda M."/>
            <person name="Hayashi T."/>
            <person name="Nikaido I."/>
            <person name="Watanabe H."/>
            <person name="Oguri K."/>
            <person name="Kitazato H."/>
            <person name="Fujioka K."/>
            <person name="Kido Y."/>
            <person name="Takami H."/>
        </authorList>
    </citation>
    <scope>NUCLEOTIDE SEQUENCE</scope>
    <source>
        <tissue evidence="14">Whole body</tissue>
    </source>
</reference>
<keyword evidence="2 12" id="KW-0698">rRNA processing</keyword>
<dbReference type="InterPro" id="IPR029063">
    <property type="entry name" value="SAM-dependent_MTases_sf"/>
</dbReference>
<feature type="binding site" evidence="11">
    <location>
        <position position="76"/>
    </location>
    <ligand>
        <name>S-adenosyl-L-methionine</name>
        <dbReference type="ChEBI" id="CHEBI:59789"/>
    </ligand>
</feature>
<comment type="subcellular location">
    <subcellularLocation>
        <location evidence="1">Mitochondrion</location>
    </subcellularLocation>
</comment>
<evidence type="ECO:0000256" key="10">
    <source>
        <dbReference type="ARBA" id="ARBA00023163"/>
    </source>
</evidence>
<keyword evidence="4 11" id="KW-0808">Transferase</keyword>
<dbReference type="GO" id="GO:0000179">
    <property type="term" value="F:rRNA (adenine-N6,N6-)-dimethyltransferase activity"/>
    <property type="evidence" value="ECO:0007669"/>
    <property type="project" value="UniProtKB-UniRule"/>
</dbReference>
<dbReference type="AlphaFoldDB" id="A0A2P2I1E2"/>
<evidence type="ECO:0000256" key="7">
    <source>
        <dbReference type="ARBA" id="ARBA00022946"/>
    </source>
</evidence>
<evidence type="ECO:0000256" key="6">
    <source>
        <dbReference type="ARBA" id="ARBA00022884"/>
    </source>
</evidence>
<evidence type="ECO:0000256" key="9">
    <source>
        <dbReference type="ARBA" id="ARBA00023128"/>
    </source>
</evidence>
<evidence type="ECO:0000313" key="15">
    <source>
        <dbReference type="EMBL" id="LAC20066.1"/>
    </source>
</evidence>
<feature type="binding site" evidence="11">
    <location>
        <position position="49"/>
    </location>
    <ligand>
        <name>S-adenosyl-L-methionine</name>
        <dbReference type="ChEBI" id="CHEBI:59789"/>
    </ligand>
</feature>
<keyword evidence="10" id="KW-0804">Transcription</keyword>
<keyword evidence="5 11" id="KW-0949">S-adenosyl-L-methionine</keyword>
<dbReference type="PROSITE" id="PS51689">
    <property type="entry name" value="SAM_RNA_A_N6_MT"/>
    <property type="match status" value="1"/>
</dbReference>
<keyword evidence="6 11" id="KW-0694">RNA-binding</keyword>
<dbReference type="InterPro" id="IPR011530">
    <property type="entry name" value="rRNA_adenine_dimethylase"/>
</dbReference>
<feature type="binding site" evidence="11">
    <location>
        <position position="154"/>
    </location>
    <ligand>
        <name>S-adenosyl-L-methionine</name>
        <dbReference type="ChEBI" id="CHEBI:59789"/>
    </ligand>
</feature>
<evidence type="ECO:0000256" key="2">
    <source>
        <dbReference type="ARBA" id="ARBA00022552"/>
    </source>
</evidence>
<accession>A0A2P2I1E2</accession>
<evidence type="ECO:0000256" key="4">
    <source>
        <dbReference type="ARBA" id="ARBA00022679"/>
    </source>
</evidence>
<dbReference type="GO" id="GO:0034246">
    <property type="term" value="F:mitochondrial transcription factor activity"/>
    <property type="evidence" value="ECO:0007669"/>
    <property type="project" value="TreeGrafter"/>
</dbReference>
<evidence type="ECO:0000256" key="11">
    <source>
        <dbReference type="PROSITE-ProRule" id="PRU01026"/>
    </source>
</evidence>
<organism evidence="14">
    <name type="scientific">Hirondellea gigas</name>
    <dbReference type="NCBI Taxonomy" id="1518452"/>
    <lineage>
        <taxon>Eukaryota</taxon>
        <taxon>Metazoa</taxon>
        <taxon>Ecdysozoa</taxon>
        <taxon>Arthropoda</taxon>
        <taxon>Crustacea</taxon>
        <taxon>Multicrustacea</taxon>
        <taxon>Malacostraca</taxon>
        <taxon>Eumalacostraca</taxon>
        <taxon>Peracarida</taxon>
        <taxon>Amphipoda</taxon>
        <taxon>Amphilochidea</taxon>
        <taxon>Lysianassida</taxon>
        <taxon>Lysianassidira</taxon>
        <taxon>Lysianassoidea</taxon>
        <taxon>Lysianassidae</taxon>
        <taxon>Hirondellea</taxon>
    </lineage>
</organism>
<feature type="binding site" evidence="11">
    <location>
        <position position="98"/>
    </location>
    <ligand>
        <name>S-adenosyl-L-methionine</name>
        <dbReference type="ChEBI" id="CHEBI:59789"/>
    </ligand>
</feature>
<dbReference type="PANTHER" id="PTHR11727">
    <property type="entry name" value="DIMETHYLADENOSINE TRANSFERASE"/>
    <property type="match status" value="1"/>
</dbReference>
<dbReference type="SUPFAM" id="SSF53335">
    <property type="entry name" value="S-adenosyl-L-methionine-dependent methyltransferases"/>
    <property type="match status" value="1"/>
</dbReference>
<keyword evidence="8" id="KW-0805">Transcription regulation</keyword>
<dbReference type="GO" id="GO:0005759">
    <property type="term" value="C:mitochondrial matrix"/>
    <property type="evidence" value="ECO:0007669"/>
    <property type="project" value="TreeGrafter"/>
</dbReference>
<feature type="domain" description="Ribosomal RNA adenine methylase transferase N-terminal" evidence="13">
    <location>
        <begin position="56"/>
        <end position="247"/>
    </location>
</feature>
<dbReference type="Gene3D" id="1.10.8.100">
    <property type="entry name" value="Ribosomal RNA adenine dimethylase-like, domain 2"/>
    <property type="match status" value="1"/>
</dbReference>
<evidence type="ECO:0000256" key="8">
    <source>
        <dbReference type="ARBA" id="ARBA00023015"/>
    </source>
</evidence>
<dbReference type="InterPro" id="IPR023165">
    <property type="entry name" value="rRNA_Ade_diMease-like_C"/>
</dbReference>
<evidence type="ECO:0000256" key="1">
    <source>
        <dbReference type="ARBA" id="ARBA00004173"/>
    </source>
</evidence>
<comment type="similarity">
    <text evidence="11 12">Belongs to the class I-like SAM-binding methyltransferase superfamily. rRNA adenine N(6)-methyltransferase family.</text>
</comment>
<dbReference type="NCBIfam" id="TIGR00755">
    <property type="entry name" value="ksgA"/>
    <property type="match status" value="1"/>
</dbReference>
<proteinExistence type="evidence at transcript level"/>
<evidence type="ECO:0000256" key="3">
    <source>
        <dbReference type="ARBA" id="ARBA00022603"/>
    </source>
</evidence>
<feature type="binding site" evidence="11">
    <location>
        <position position="124"/>
    </location>
    <ligand>
        <name>S-adenosyl-L-methionine</name>
        <dbReference type="ChEBI" id="CHEBI:59789"/>
    </ligand>
</feature>